<evidence type="ECO:0000256" key="3">
    <source>
        <dbReference type="ARBA" id="ARBA00023315"/>
    </source>
</evidence>
<evidence type="ECO:0000256" key="4">
    <source>
        <dbReference type="SAM" id="Phobius"/>
    </source>
</evidence>
<dbReference type="CDD" id="cd07990">
    <property type="entry name" value="LPLAT_LCLAT1-like"/>
    <property type="match status" value="1"/>
</dbReference>
<gene>
    <name evidence="6" type="ORF">BT96DRAFT_846615</name>
</gene>
<organism evidence="6 7">
    <name type="scientific">Gymnopus androsaceus JB14</name>
    <dbReference type="NCBI Taxonomy" id="1447944"/>
    <lineage>
        <taxon>Eukaryota</taxon>
        <taxon>Fungi</taxon>
        <taxon>Dikarya</taxon>
        <taxon>Basidiomycota</taxon>
        <taxon>Agaricomycotina</taxon>
        <taxon>Agaricomycetes</taxon>
        <taxon>Agaricomycetidae</taxon>
        <taxon>Agaricales</taxon>
        <taxon>Marasmiineae</taxon>
        <taxon>Omphalotaceae</taxon>
        <taxon>Gymnopus</taxon>
    </lineage>
</organism>
<dbReference type="InterPro" id="IPR002123">
    <property type="entry name" value="Plipid/glycerol_acylTrfase"/>
</dbReference>
<dbReference type="SUPFAM" id="SSF69593">
    <property type="entry name" value="Glycerol-3-phosphate (1)-acyltransferase"/>
    <property type="match status" value="1"/>
</dbReference>
<dbReference type="AlphaFoldDB" id="A0A6A4IJS8"/>
<dbReference type="EMBL" id="ML769384">
    <property type="protein sequence ID" value="KAE9410871.1"/>
    <property type="molecule type" value="Genomic_DNA"/>
</dbReference>
<dbReference type="SMART" id="SM00563">
    <property type="entry name" value="PlsC"/>
    <property type="match status" value="1"/>
</dbReference>
<dbReference type="PANTHER" id="PTHR10983:SF16">
    <property type="entry name" value="LYSOCARDIOLIPIN ACYLTRANSFERASE 1"/>
    <property type="match status" value="1"/>
</dbReference>
<dbReference type="Pfam" id="PF01553">
    <property type="entry name" value="Acyltransferase"/>
    <property type="match status" value="1"/>
</dbReference>
<keyword evidence="4" id="KW-0472">Membrane</keyword>
<feature type="domain" description="Phospholipid/glycerol acyltransferase" evidence="5">
    <location>
        <begin position="130"/>
        <end position="258"/>
    </location>
</feature>
<dbReference type="OrthoDB" id="189226at2759"/>
<keyword evidence="4" id="KW-0812">Transmembrane</keyword>
<accession>A0A6A4IJS8</accession>
<protein>
    <recommendedName>
        <fullName evidence="5">Phospholipid/glycerol acyltransferase domain-containing protein</fullName>
    </recommendedName>
</protein>
<keyword evidence="2" id="KW-0808">Transferase</keyword>
<evidence type="ECO:0000256" key="2">
    <source>
        <dbReference type="ARBA" id="ARBA00022679"/>
    </source>
</evidence>
<keyword evidence="7" id="KW-1185">Reference proteome</keyword>
<proteinExistence type="inferred from homology"/>
<evidence type="ECO:0000313" key="6">
    <source>
        <dbReference type="EMBL" id="KAE9410871.1"/>
    </source>
</evidence>
<dbReference type="PANTHER" id="PTHR10983">
    <property type="entry name" value="1-ACYLGLYCEROL-3-PHOSPHATE ACYLTRANSFERASE-RELATED"/>
    <property type="match status" value="1"/>
</dbReference>
<keyword evidence="3" id="KW-0012">Acyltransferase</keyword>
<dbReference type="GO" id="GO:0016746">
    <property type="term" value="F:acyltransferase activity"/>
    <property type="evidence" value="ECO:0007669"/>
    <property type="project" value="UniProtKB-KW"/>
</dbReference>
<dbReference type="GO" id="GO:0036149">
    <property type="term" value="P:phosphatidylinositol acyl-chain remodeling"/>
    <property type="evidence" value="ECO:0007669"/>
    <property type="project" value="TreeGrafter"/>
</dbReference>
<dbReference type="Proteomes" id="UP000799118">
    <property type="component" value="Unassembled WGS sequence"/>
</dbReference>
<sequence length="418" mass="47582">MTVDSSAGLYSLPVSQRPPTSLKQKLRAVAFFITFNLCCLTLNASQFVFLLPLRLLPFQWSRSLYEEGIQYTKGSFGCLLILMCQWFSPTSLKITFESEGKGAVSQDVVESVVMRDKEGKVVSLNLPPKFVFIGNHQVYADWWYAWCLLYYVGQGAHKHVYITLKKSLKWIPVVGWGMQFFDFIFLARSWASDRVQLATHLSALGKAAETQDNPLAFILYPEGTLVSPHTRPLSTKYAEKMGIADMTNVLLPRSTGLLYSLRSLAPRVRDLHLIDVTMVYPGIPPLGYGQDYYTLRSMFFDGVPPPVLYVHIRLFNVQDLPIGDISDKHTPSTLPNTNAVEVEIPESEKAEFDIWLRELWQEKDESMSRFFEIGRFSTKELPVFEIPLKLRNTREVFDAFGFSLPTVVGYLLGKEKTQ</sequence>
<evidence type="ECO:0000313" key="7">
    <source>
        <dbReference type="Proteomes" id="UP000799118"/>
    </source>
</evidence>
<keyword evidence="4" id="KW-1133">Transmembrane helix</keyword>
<dbReference type="Pfam" id="PF16076">
    <property type="entry name" value="Acyltransf_C"/>
    <property type="match status" value="1"/>
</dbReference>
<name>A0A6A4IJS8_9AGAR</name>
<dbReference type="InterPro" id="IPR032098">
    <property type="entry name" value="Acyltransf_C"/>
</dbReference>
<dbReference type="GO" id="GO:0005783">
    <property type="term" value="C:endoplasmic reticulum"/>
    <property type="evidence" value="ECO:0007669"/>
    <property type="project" value="TreeGrafter"/>
</dbReference>
<feature type="transmembrane region" description="Helical" evidence="4">
    <location>
        <begin position="28"/>
        <end position="51"/>
    </location>
</feature>
<comment type="similarity">
    <text evidence="1">Belongs to the 1-acyl-sn-glycerol-3-phosphate acyltransferase family.</text>
</comment>
<evidence type="ECO:0000256" key="1">
    <source>
        <dbReference type="ARBA" id="ARBA00008655"/>
    </source>
</evidence>
<evidence type="ECO:0000259" key="5">
    <source>
        <dbReference type="SMART" id="SM00563"/>
    </source>
</evidence>
<reference evidence="6" key="1">
    <citation type="journal article" date="2019" name="Environ. Microbiol.">
        <title>Fungal ecological strategies reflected in gene transcription - a case study of two litter decomposers.</title>
        <authorList>
            <person name="Barbi F."/>
            <person name="Kohler A."/>
            <person name="Barry K."/>
            <person name="Baskaran P."/>
            <person name="Daum C."/>
            <person name="Fauchery L."/>
            <person name="Ihrmark K."/>
            <person name="Kuo A."/>
            <person name="LaButti K."/>
            <person name="Lipzen A."/>
            <person name="Morin E."/>
            <person name="Grigoriev I.V."/>
            <person name="Henrissat B."/>
            <person name="Lindahl B."/>
            <person name="Martin F."/>
        </authorList>
    </citation>
    <scope>NUCLEOTIDE SEQUENCE</scope>
    <source>
        <strain evidence="6">JB14</strain>
    </source>
</reference>